<keyword evidence="3" id="KW-1185">Reference proteome</keyword>
<comment type="caution">
    <text evidence="2">The sequence shown here is derived from an EMBL/GenBank/DDBJ whole genome shotgun (WGS) entry which is preliminary data.</text>
</comment>
<evidence type="ECO:0000256" key="1">
    <source>
        <dbReference type="SAM" id="MobiDB-lite"/>
    </source>
</evidence>
<evidence type="ECO:0000313" key="3">
    <source>
        <dbReference type="Proteomes" id="UP000735302"/>
    </source>
</evidence>
<dbReference type="Proteomes" id="UP000735302">
    <property type="component" value="Unassembled WGS sequence"/>
</dbReference>
<accession>A0AAV4AYR2</accession>
<organism evidence="2 3">
    <name type="scientific">Plakobranchus ocellatus</name>
    <dbReference type="NCBI Taxonomy" id="259542"/>
    <lineage>
        <taxon>Eukaryota</taxon>
        <taxon>Metazoa</taxon>
        <taxon>Spiralia</taxon>
        <taxon>Lophotrochozoa</taxon>
        <taxon>Mollusca</taxon>
        <taxon>Gastropoda</taxon>
        <taxon>Heterobranchia</taxon>
        <taxon>Euthyneura</taxon>
        <taxon>Panpulmonata</taxon>
        <taxon>Sacoglossa</taxon>
        <taxon>Placobranchoidea</taxon>
        <taxon>Plakobranchidae</taxon>
        <taxon>Plakobranchus</taxon>
    </lineage>
</organism>
<evidence type="ECO:0000313" key="2">
    <source>
        <dbReference type="EMBL" id="GFO12904.1"/>
    </source>
</evidence>
<reference evidence="2 3" key="1">
    <citation type="journal article" date="2021" name="Elife">
        <title>Chloroplast acquisition without the gene transfer in kleptoplastic sea slugs, Plakobranchus ocellatus.</title>
        <authorList>
            <person name="Maeda T."/>
            <person name="Takahashi S."/>
            <person name="Yoshida T."/>
            <person name="Shimamura S."/>
            <person name="Takaki Y."/>
            <person name="Nagai Y."/>
            <person name="Toyoda A."/>
            <person name="Suzuki Y."/>
            <person name="Arimoto A."/>
            <person name="Ishii H."/>
            <person name="Satoh N."/>
            <person name="Nishiyama T."/>
            <person name="Hasebe M."/>
            <person name="Maruyama T."/>
            <person name="Minagawa J."/>
            <person name="Obokata J."/>
            <person name="Shigenobu S."/>
        </authorList>
    </citation>
    <scope>NUCLEOTIDE SEQUENCE [LARGE SCALE GENOMIC DNA]</scope>
</reference>
<proteinExistence type="predicted"/>
<protein>
    <submittedName>
        <fullName evidence="2">Uncharacterized protein</fullName>
    </submittedName>
</protein>
<sequence length="334" mass="37207">MKKSARCNDMASLGLSRKRSHDDLDDGDECLPISKRINSLHIEGQSALKLQDGHALALVENQCDTYPGTSSVYHDDQSGEFIQGGPDDQTTSGLQLRQLPVVRLPRIDEQENRFDGLIHQLPCPSHVSTSASFQDPIDMSQASYNSGQLQTIEQNGFLQSNPGLLTNHTTSHAHFPFLHSQDNANLLPQRHLLQNRYGKNGLSSMGVPHHEQAAFSNPQLSNTVDSMESQQNFTYPHSVGAAPSHQLNQQQCINETVTNYSEPEMRSHSGCEPSLSQEQSSSDHIADFEREQLPSGIYEPELGVAENPFYFSVNQMLYEAHLSRVRRLNQFPDG</sequence>
<dbReference type="EMBL" id="BLXT01004470">
    <property type="protein sequence ID" value="GFO12904.1"/>
    <property type="molecule type" value="Genomic_DNA"/>
</dbReference>
<dbReference type="AlphaFoldDB" id="A0AAV4AYR2"/>
<name>A0AAV4AYR2_9GAST</name>
<feature type="region of interest" description="Disordered" evidence="1">
    <location>
        <begin position="263"/>
        <end position="282"/>
    </location>
</feature>
<gene>
    <name evidence="2" type="ORF">PoB_003940900</name>
</gene>